<gene>
    <name evidence="13" type="ORF">GCM10023143_12830</name>
</gene>
<evidence type="ECO:0000256" key="10">
    <source>
        <dbReference type="PROSITE-ProRule" id="PRU01360"/>
    </source>
</evidence>
<keyword evidence="7 11" id="KW-0798">TonB box</keyword>
<keyword evidence="9 10" id="KW-0998">Cell outer membrane</keyword>
<keyword evidence="4" id="KW-0410">Iron transport</keyword>
<dbReference type="RefSeq" id="WP_344977267.1">
    <property type="nucleotide sequence ID" value="NZ_BAABFN010000002.1"/>
</dbReference>
<dbReference type="InterPro" id="IPR012910">
    <property type="entry name" value="Plug_dom"/>
</dbReference>
<evidence type="ECO:0000256" key="6">
    <source>
        <dbReference type="ARBA" id="ARBA00023004"/>
    </source>
</evidence>
<dbReference type="InterPro" id="IPR036942">
    <property type="entry name" value="Beta-barrel_TonB_sf"/>
</dbReference>
<evidence type="ECO:0000256" key="5">
    <source>
        <dbReference type="ARBA" id="ARBA00022692"/>
    </source>
</evidence>
<reference evidence="14" key="1">
    <citation type="journal article" date="2019" name="Int. J. Syst. Evol. Microbiol.">
        <title>The Global Catalogue of Microorganisms (GCM) 10K type strain sequencing project: providing services to taxonomists for standard genome sequencing and annotation.</title>
        <authorList>
            <consortium name="The Broad Institute Genomics Platform"/>
            <consortium name="The Broad Institute Genome Sequencing Center for Infectious Disease"/>
            <person name="Wu L."/>
            <person name="Ma J."/>
        </authorList>
    </citation>
    <scope>NUCLEOTIDE SEQUENCE [LARGE SCALE GENOMIC DNA]</scope>
    <source>
        <strain evidence="14">JCM 17664</strain>
    </source>
</reference>
<keyword evidence="14" id="KW-1185">Reference proteome</keyword>
<keyword evidence="6" id="KW-0408">Iron</keyword>
<evidence type="ECO:0000256" key="7">
    <source>
        <dbReference type="ARBA" id="ARBA00023077"/>
    </source>
</evidence>
<keyword evidence="8 10" id="KW-0472">Membrane</keyword>
<dbReference type="Pfam" id="PF07715">
    <property type="entry name" value="Plug"/>
    <property type="match status" value="1"/>
</dbReference>
<comment type="caution">
    <text evidence="13">The sequence shown here is derived from an EMBL/GenBank/DDBJ whole genome shotgun (WGS) entry which is preliminary data.</text>
</comment>
<dbReference type="Gene3D" id="2.60.40.1120">
    <property type="entry name" value="Carboxypeptidase-like, regulatory domain"/>
    <property type="match status" value="1"/>
</dbReference>
<dbReference type="InterPro" id="IPR000531">
    <property type="entry name" value="Beta-barrel_TonB"/>
</dbReference>
<organism evidence="13 14">
    <name type="scientific">Compostibacter hankyongensis</name>
    <dbReference type="NCBI Taxonomy" id="1007089"/>
    <lineage>
        <taxon>Bacteria</taxon>
        <taxon>Pseudomonadati</taxon>
        <taxon>Bacteroidota</taxon>
        <taxon>Chitinophagia</taxon>
        <taxon>Chitinophagales</taxon>
        <taxon>Chitinophagaceae</taxon>
        <taxon>Compostibacter</taxon>
    </lineage>
</organism>
<accession>A0ABP8FLS6</accession>
<evidence type="ECO:0000313" key="14">
    <source>
        <dbReference type="Proteomes" id="UP001501207"/>
    </source>
</evidence>
<dbReference type="InterPro" id="IPR039426">
    <property type="entry name" value="TonB-dep_rcpt-like"/>
</dbReference>
<dbReference type="EMBL" id="BAABFN010000002">
    <property type="protein sequence ID" value="GAA4306728.1"/>
    <property type="molecule type" value="Genomic_DNA"/>
</dbReference>
<evidence type="ECO:0000259" key="12">
    <source>
        <dbReference type="SMART" id="SM00965"/>
    </source>
</evidence>
<evidence type="ECO:0000256" key="1">
    <source>
        <dbReference type="ARBA" id="ARBA00004571"/>
    </source>
</evidence>
<evidence type="ECO:0000256" key="9">
    <source>
        <dbReference type="ARBA" id="ARBA00023237"/>
    </source>
</evidence>
<sequence>MQKKSLRKPFFPPGRLLKSLLIMKLSLLLITAFCFNTYSAVVYSQERISLDLKSVKIKKALTLMEHLYSYRFIYSDNILPKNKITLTAKNETIGQVLEKTFAHTGLVYKILDNNLITITVKGPASGVIHIEGKVTDAANGKTLAGVTIRVKDGNTGTITDESGAYKLDVPDNAVLVVSFLGYVDQEIAVNGRPQLNIALESSSKTMSEVVVIGYGTRQKKDLTGAISDINAETIEKSTAMTPELAMKGQMAGVNVTSAGGDPSGRPTIRIRGVNTFNDANPLYVIDGVPVAEGGSGVTNDVRVTDVRSPINIFTLINPDDIASISVLKDASAAAVYGVRAANGVILITTKKGQEGTARLDLNASMGFQNIPQTFKLLNTPQFAALYQEAYANNPTLDAATHLPVAIGASTFGPAYDPERAEYLGNSPSYDWQKALLKKNAPVNNYSARISGGTSHTNYYVSAGYTYMSGGLKQNNQERYTVASNLTARVNKFFETGLNLRLADENTLQNTQGDLSIFKAPPWQPIYDPNGRGGFAPVVSGTFKVNPDYDPGRLVPGPDSLFDQGPTLLWGPQAVTNALGEQAFNSTTYNNQMFIGSAYAQITPLTGLKIRATVSGELYNLKRKTWTDYRGWLFSQTPGNPYQSQNGDAGGAMTLRQTRTNNLIKALNVDYSRIFGKHSIELMADASDQHYTWDVMGSSSTQVNYADPDLRYYESILPYAGGSYSRWQNYALIGYLGRLSYKYNDEYYLDATVRRDGSSRFAPGHQWGTFPSFSVAWRITREDFMKSLSWLNDLKIRGGYGVLGNEQTTSGFAYLYTASFNPHYALGSGDGDGHGNMQIASFLPTFSNENLSWEKVYTTSVGIDALLFNNTLSLTADYYHKMTKGIIQSVPLPANAGIEMPMDQNVADVLNRGFELQAGYNRNFGKLGFSVSANLTTVHNEVRSLYLHIPNRPLGLEEGYPIGYIYGYKVGGIFQNTQETDDWKARYRDAIGSNDPRPGDIYFQDLYGNPVAGQTTKNTQRDSLINDNDQTYLGSTIPGYYYGFNLGLSYSRFDLSVFFQGVGDVKKYNPYRAVGEAMSANGINQLASTLNHWTADNHSTTMPRAVFNDPNHNTRMSDRFVESAAYLRLQNVQLGYTLPSPLLQRTGFIRSIRLYLSGVNLFTLTKWSGPDPENDVVPSTRQFIAGIRASF</sequence>
<keyword evidence="5 10" id="KW-0812">Transmembrane</keyword>
<evidence type="ECO:0000256" key="8">
    <source>
        <dbReference type="ARBA" id="ARBA00023136"/>
    </source>
</evidence>
<dbReference type="Pfam" id="PF00593">
    <property type="entry name" value="TonB_dep_Rec_b-barrel"/>
    <property type="match status" value="1"/>
</dbReference>
<evidence type="ECO:0000256" key="4">
    <source>
        <dbReference type="ARBA" id="ARBA00022496"/>
    </source>
</evidence>
<dbReference type="PROSITE" id="PS52016">
    <property type="entry name" value="TONB_DEPENDENT_REC_3"/>
    <property type="match status" value="1"/>
</dbReference>
<evidence type="ECO:0000256" key="3">
    <source>
        <dbReference type="ARBA" id="ARBA00022452"/>
    </source>
</evidence>
<dbReference type="InterPro" id="IPR008969">
    <property type="entry name" value="CarboxyPept-like_regulatory"/>
</dbReference>
<name>A0ABP8FLS6_9BACT</name>
<evidence type="ECO:0000256" key="2">
    <source>
        <dbReference type="ARBA" id="ARBA00022448"/>
    </source>
</evidence>
<dbReference type="NCBIfam" id="TIGR04056">
    <property type="entry name" value="OMP_RagA_SusC"/>
    <property type="match status" value="1"/>
</dbReference>
<dbReference type="Pfam" id="PF13715">
    <property type="entry name" value="CarbopepD_reg_2"/>
    <property type="match status" value="1"/>
</dbReference>
<dbReference type="SUPFAM" id="SSF49464">
    <property type="entry name" value="Carboxypeptidase regulatory domain-like"/>
    <property type="match status" value="1"/>
</dbReference>
<dbReference type="SUPFAM" id="SSF56935">
    <property type="entry name" value="Porins"/>
    <property type="match status" value="1"/>
</dbReference>
<keyword evidence="4" id="KW-0406">Ion transport</keyword>
<protein>
    <submittedName>
        <fullName evidence="13">TonB-dependent receptor</fullName>
    </submittedName>
</protein>
<comment type="subcellular location">
    <subcellularLocation>
        <location evidence="1 10">Cell outer membrane</location>
        <topology evidence="1 10">Multi-pass membrane protein</topology>
    </subcellularLocation>
</comment>
<keyword evidence="3 10" id="KW-1134">Transmembrane beta strand</keyword>
<evidence type="ECO:0000313" key="13">
    <source>
        <dbReference type="EMBL" id="GAA4306728.1"/>
    </source>
</evidence>
<feature type="domain" description="Secretin/TonB short N-terminal" evidence="12">
    <location>
        <begin position="70"/>
        <end position="121"/>
    </location>
</feature>
<dbReference type="Gene3D" id="2.170.130.10">
    <property type="entry name" value="TonB-dependent receptor, plug domain"/>
    <property type="match status" value="1"/>
</dbReference>
<dbReference type="Proteomes" id="UP001501207">
    <property type="component" value="Unassembled WGS sequence"/>
</dbReference>
<dbReference type="InterPro" id="IPR023996">
    <property type="entry name" value="TonB-dep_OMP_SusC/RagA"/>
</dbReference>
<dbReference type="NCBIfam" id="TIGR04057">
    <property type="entry name" value="SusC_RagA_signa"/>
    <property type="match status" value="1"/>
</dbReference>
<proteinExistence type="inferred from homology"/>
<evidence type="ECO:0000256" key="11">
    <source>
        <dbReference type="RuleBase" id="RU003357"/>
    </source>
</evidence>
<dbReference type="SMART" id="SM00965">
    <property type="entry name" value="STN"/>
    <property type="match status" value="1"/>
</dbReference>
<dbReference type="InterPro" id="IPR037066">
    <property type="entry name" value="Plug_dom_sf"/>
</dbReference>
<comment type="similarity">
    <text evidence="10 11">Belongs to the TonB-dependent receptor family.</text>
</comment>
<keyword evidence="2 10" id="KW-0813">Transport</keyword>
<dbReference type="InterPro" id="IPR023997">
    <property type="entry name" value="TonB-dep_OMP_SusC/RagA_CS"/>
</dbReference>
<dbReference type="InterPro" id="IPR011662">
    <property type="entry name" value="Secretin/TonB_short_N"/>
</dbReference>
<keyword evidence="13" id="KW-0675">Receptor</keyword>
<dbReference type="Gene3D" id="2.40.170.20">
    <property type="entry name" value="TonB-dependent receptor, beta-barrel domain"/>
    <property type="match status" value="1"/>
</dbReference>